<dbReference type="PANTHER" id="PTHR47526">
    <property type="entry name" value="ATP-DEPENDENT DNA HELICASE"/>
    <property type="match status" value="1"/>
</dbReference>
<feature type="domain" description="SWIM-type" evidence="2">
    <location>
        <begin position="86"/>
        <end position="122"/>
    </location>
</feature>
<accession>A0AAD9NPY3</accession>
<comment type="caution">
    <text evidence="3">The sequence shown here is derived from an EMBL/GenBank/DDBJ whole genome shotgun (WGS) entry which is preliminary data.</text>
</comment>
<dbReference type="GO" id="GO:0006281">
    <property type="term" value="P:DNA repair"/>
    <property type="evidence" value="ECO:0007669"/>
    <property type="project" value="UniProtKB-ARBA"/>
</dbReference>
<dbReference type="PANTHER" id="PTHR47526:SF4">
    <property type="entry name" value="SWIM-TYPE DOMAIN-CONTAINING PROTEIN"/>
    <property type="match status" value="1"/>
</dbReference>
<dbReference type="InterPro" id="IPR019080">
    <property type="entry name" value="YqaJ_viral_recombinase"/>
</dbReference>
<reference evidence="3" key="1">
    <citation type="journal article" date="2023" name="Mol. Biol. Evol.">
        <title>Third-Generation Sequencing Reveals the Adaptive Role of the Epigenome in Three Deep-Sea Polychaetes.</title>
        <authorList>
            <person name="Perez M."/>
            <person name="Aroh O."/>
            <person name="Sun Y."/>
            <person name="Lan Y."/>
            <person name="Juniper S.K."/>
            <person name="Young C.R."/>
            <person name="Angers B."/>
            <person name="Qian P.Y."/>
        </authorList>
    </citation>
    <scope>NUCLEOTIDE SEQUENCE</scope>
    <source>
        <strain evidence="3">R07B-5</strain>
    </source>
</reference>
<dbReference type="InterPro" id="IPR011335">
    <property type="entry name" value="Restrct_endonuc-II-like"/>
</dbReference>
<dbReference type="Proteomes" id="UP001209878">
    <property type="component" value="Unassembled WGS sequence"/>
</dbReference>
<evidence type="ECO:0000313" key="4">
    <source>
        <dbReference type="Proteomes" id="UP001209878"/>
    </source>
</evidence>
<dbReference type="Gene3D" id="3.90.320.10">
    <property type="match status" value="1"/>
</dbReference>
<gene>
    <name evidence="3" type="ORF">NP493_564g03067</name>
</gene>
<name>A0AAD9NPY3_RIDPI</name>
<keyword evidence="1" id="KW-0862">Zinc</keyword>
<dbReference type="EMBL" id="JAODUO010000564">
    <property type="protein sequence ID" value="KAK2178075.1"/>
    <property type="molecule type" value="Genomic_DNA"/>
</dbReference>
<organism evidence="3 4">
    <name type="scientific">Ridgeia piscesae</name>
    <name type="common">Tubeworm</name>
    <dbReference type="NCBI Taxonomy" id="27915"/>
    <lineage>
        <taxon>Eukaryota</taxon>
        <taxon>Metazoa</taxon>
        <taxon>Spiralia</taxon>
        <taxon>Lophotrochozoa</taxon>
        <taxon>Annelida</taxon>
        <taxon>Polychaeta</taxon>
        <taxon>Sedentaria</taxon>
        <taxon>Canalipalpata</taxon>
        <taxon>Sabellida</taxon>
        <taxon>Siboglinidae</taxon>
        <taxon>Ridgeia</taxon>
    </lineage>
</organism>
<proteinExistence type="predicted"/>
<evidence type="ECO:0000256" key="1">
    <source>
        <dbReference type="PROSITE-ProRule" id="PRU00325"/>
    </source>
</evidence>
<dbReference type="AlphaFoldDB" id="A0AAD9NPY3"/>
<evidence type="ECO:0000313" key="3">
    <source>
        <dbReference type="EMBL" id="KAK2178075.1"/>
    </source>
</evidence>
<sequence length="431" mass="47797">MCRQMNLMATCQKGPDVAYIDVVNYLIFSQLAYTKEELKKYKSLAAYKLFQDGWIRQILHKVIGELHLFRAKVTHSMRVNDKPLEAWVIVSCDGTVQSAHCTCMAGLSEGCSHIAAILFALEHGSRVSKEASVTDVPAYWLFPTAAKFSTPFQRICEMDFRSASKKRKLQLDGTVTPPLAATTQPDVTGLHGPDACAAFFDALHKALPNAAVLSLTDKYSANFIPKTITGQLPKALGTLYDATLQLASYEDVVTYCASLDVSISAEQVRFVLSQTKQQAMNPLWFKMRAGRVTASNFHAACHTPMQKPSISLLKRICTPTHMKFTSQATDWGTQHEEVGRKQYMAQALSQHENVDCQGCGLVLSSDYPMFGASPDGLVECKCCGLGCLEIKCPFILKHGDLCDVSCLTAVSGQYRLDRSNRYFTRFKCRCF</sequence>
<dbReference type="PROSITE" id="PS50966">
    <property type="entry name" value="ZF_SWIM"/>
    <property type="match status" value="1"/>
</dbReference>
<protein>
    <recommendedName>
        <fullName evidence="2">SWIM-type domain-containing protein</fullName>
    </recommendedName>
</protein>
<keyword evidence="1" id="KW-0479">Metal-binding</keyword>
<keyword evidence="1" id="KW-0863">Zinc-finger</keyword>
<dbReference type="SUPFAM" id="SSF52980">
    <property type="entry name" value="Restriction endonuclease-like"/>
    <property type="match status" value="1"/>
</dbReference>
<evidence type="ECO:0000259" key="2">
    <source>
        <dbReference type="PROSITE" id="PS50966"/>
    </source>
</evidence>
<dbReference type="GO" id="GO:0008270">
    <property type="term" value="F:zinc ion binding"/>
    <property type="evidence" value="ECO:0007669"/>
    <property type="project" value="UniProtKB-KW"/>
</dbReference>
<dbReference type="InterPro" id="IPR011604">
    <property type="entry name" value="PDDEXK-like_dom_sf"/>
</dbReference>
<dbReference type="CDD" id="cd22343">
    <property type="entry name" value="PDDEXK_lambda_exonuclease-like"/>
    <property type="match status" value="1"/>
</dbReference>
<dbReference type="InterPro" id="IPR007527">
    <property type="entry name" value="Znf_SWIM"/>
</dbReference>
<dbReference type="Pfam" id="PF09588">
    <property type="entry name" value="YqaJ"/>
    <property type="match status" value="1"/>
</dbReference>
<keyword evidence="4" id="KW-1185">Reference proteome</keyword>